<evidence type="ECO:0000256" key="1">
    <source>
        <dbReference type="SAM" id="SignalP"/>
    </source>
</evidence>
<protein>
    <recommendedName>
        <fullName evidence="2">BTB domain-containing protein</fullName>
    </recommendedName>
</protein>
<dbReference type="AlphaFoldDB" id="A0A8S3V8N3"/>
<dbReference type="PANTHER" id="PTHR22744:SF17">
    <property type="entry name" value="BTB DOMAIN-CONTAINING PROTEIN"/>
    <property type="match status" value="1"/>
</dbReference>
<organism evidence="3 4">
    <name type="scientific">Mytilus edulis</name>
    <name type="common">Blue mussel</name>
    <dbReference type="NCBI Taxonomy" id="6550"/>
    <lineage>
        <taxon>Eukaryota</taxon>
        <taxon>Metazoa</taxon>
        <taxon>Spiralia</taxon>
        <taxon>Lophotrochozoa</taxon>
        <taxon>Mollusca</taxon>
        <taxon>Bivalvia</taxon>
        <taxon>Autobranchia</taxon>
        <taxon>Pteriomorphia</taxon>
        <taxon>Mytilida</taxon>
        <taxon>Mytiloidea</taxon>
        <taxon>Mytilidae</taxon>
        <taxon>Mytilinae</taxon>
        <taxon>Mytilus</taxon>
    </lineage>
</organism>
<name>A0A8S3V8N3_MYTED</name>
<sequence length="307" mass="34950">MTINVCLFRYLALNLRVLRLGQLLSPNGFWETPAESVETPAEPVEAPAESVDRHADCTDEIDSKKRLSLFSQHDLIIKIENIKLHVNKEQLMAQSPVFEKMFTSDFKEKDRQEIELEGKDLNSFVDFLRCTLPGIDEKLTDKTVHSVIPLADEYQTSSTMRKADQFLAEKSKAIGDKITSEQLITNIQQAELYQLPSFLEESITIASRKSFEKFVKNPKFNEITSETRLKISLKRWGDMDEVFKSTGHLNHISESVDFYKFYDQPVPAISQLQSTSGLFGQPGAMGYASGSQPRDLTIRLKPFMQTN</sequence>
<dbReference type="OrthoDB" id="6123459at2759"/>
<dbReference type="PANTHER" id="PTHR22744">
    <property type="entry name" value="HELIX LOOP HELIX PROTEIN 21-RELATED"/>
    <property type="match status" value="1"/>
</dbReference>
<accession>A0A8S3V8N3</accession>
<dbReference type="InterPro" id="IPR011333">
    <property type="entry name" value="SKP1/BTB/POZ_sf"/>
</dbReference>
<dbReference type="PROSITE" id="PS50097">
    <property type="entry name" value="BTB"/>
    <property type="match status" value="1"/>
</dbReference>
<evidence type="ECO:0000313" key="3">
    <source>
        <dbReference type="EMBL" id="CAG2253984.1"/>
    </source>
</evidence>
<proteinExistence type="predicted"/>
<dbReference type="Proteomes" id="UP000683360">
    <property type="component" value="Unassembled WGS sequence"/>
</dbReference>
<feature type="domain" description="BTB" evidence="2">
    <location>
        <begin position="73"/>
        <end position="137"/>
    </location>
</feature>
<keyword evidence="4" id="KW-1185">Reference proteome</keyword>
<keyword evidence="1" id="KW-0732">Signal</keyword>
<dbReference type="InterPro" id="IPR000210">
    <property type="entry name" value="BTB/POZ_dom"/>
</dbReference>
<dbReference type="SUPFAM" id="SSF54695">
    <property type="entry name" value="POZ domain"/>
    <property type="match status" value="1"/>
</dbReference>
<feature type="signal peptide" evidence="1">
    <location>
        <begin position="1"/>
        <end position="23"/>
    </location>
</feature>
<dbReference type="EMBL" id="CAJPWZ010003200">
    <property type="protein sequence ID" value="CAG2253984.1"/>
    <property type="molecule type" value="Genomic_DNA"/>
</dbReference>
<dbReference type="SMART" id="SM00225">
    <property type="entry name" value="BTB"/>
    <property type="match status" value="1"/>
</dbReference>
<reference evidence="3" key="1">
    <citation type="submission" date="2021-03" db="EMBL/GenBank/DDBJ databases">
        <authorList>
            <person name="Bekaert M."/>
        </authorList>
    </citation>
    <scope>NUCLEOTIDE SEQUENCE</scope>
</reference>
<evidence type="ECO:0000313" key="4">
    <source>
        <dbReference type="Proteomes" id="UP000683360"/>
    </source>
</evidence>
<feature type="chain" id="PRO_5035888528" description="BTB domain-containing protein" evidence="1">
    <location>
        <begin position="24"/>
        <end position="307"/>
    </location>
</feature>
<dbReference type="CDD" id="cd18186">
    <property type="entry name" value="BTB_POZ_ZBTB_KLHL-like"/>
    <property type="match status" value="1"/>
</dbReference>
<gene>
    <name evidence="3" type="ORF">MEDL_65488</name>
</gene>
<dbReference type="Pfam" id="PF00651">
    <property type="entry name" value="BTB"/>
    <property type="match status" value="1"/>
</dbReference>
<dbReference type="Gene3D" id="3.30.710.10">
    <property type="entry name" value="Potassium Channel Kv1.1, Chain A"/>
    <property type="match status" value="1"/>
</dbReference>
<comment type="caution">
    <text evidence="3">The sequence shown here is derived from an EMBL/GenBank/DDBJ whole genome shotgun (WGS) entry which is preliminary data.</text>
</comment>
<evidence type="ECO:0000259" key="2">
    <source>
        <dbReference type="PROSITE" id="PS50097"/>
    </source>
</evidence>